<reference evidence="1 2" key="1">
    <citation type="submission" date="2018-02" db="EMBL/GenBank/DDBJ databases">
        <title>Genomic Encyclopedia of Archaeal and Bacterial Type Strains, Phase II (KMG-II): from individual species to whole genera.</title>
        <authorList>
            <person name="Goeker M."/>
        </authorList>
    </citation>
    <scope>NUCLEOTIDE SEQUENCE [LARGE SCALE GENOMIC DNA]</scope>
    <source>
        <strain evidence="1 2">DSM 21165</strain>
    </source>
</reference>
<sequence>MIFGTLILIGFALKGNITHEQFDSEKWKNWTESEAEWSLRWDMMNSLRNNHELKGKSKTEIIELLGKPDSETNSDFRYYLGMSKRGINTGSLTIKFNEKGIVTNFSVWQG</sequence>
<evidence type="ECO:0000313" key="1">
    <source>
        <dbReference type="EMBL" id="PQV44489.1"/>
    </source>
</evidence>
<comment type="caution">
    <text evidence="1">The sequence shown here is derived from an EMBL/GenBank/DDBJ whole genome shotgun (WGS) entry which is preliminary data.</text>
</comment>
<name>A0A362X299_9FLAO</name>
<protein>
    <submittedName>
        <fullName evidence="1">Uncharacterized protein</fullName>
    </submittedName>
</protein>
<dbReference type="EMBL" id="PVEO01000022">
    <property type="protein sequence ID" value="PQV44489.1"/>
    <property type="molecule type" value="Genomic_DNA"/>
</dbReference>
<accession>A0A362X299</accession>
<dbReference type="AlphaFoldDB" id="A0A362X299"/>
<dbReference type="Proteomes" id="UP000251545">
    <property type="component" value="Unassembled WGS sequence"/>
</dbReference>
<evidence type="ECO:0000313" key="2">
    <source>
        <dbReference type="Proteomes" id="UP000251545"/>
    </source>
</evidence>
<proteinExistence type="predicted"/>
<gene>
    <name evidence="1" type="ORF">CLV33_1223</name>
</gene>
<organism evidence="1 2">
    <name type="scientific">Jejuia pallidilutea</name>
    <dbReference type="NCBI Taxonomy" id="504487"/>
    <lineage>
        <taxon>Bacteria</taxon>
        <taxon>Pseudomonadati</taxon>
        <taxon>Bacteroidota</taxon>
        <taxon>Flavobacteriia</taxon>
        <taxon>Flavobacteriales</taxon>
        <taxon>Flavobacteriaceae</taxon>
        <taxon>Jejuia</taxon>
    </lineage>
</organism>